<organism evidence="1 2">
    <name type="scientific">Entomophthora muscae</name>
    <dbReference type="NCBI Taxonomy" id="34485"/>
    <lineage>
        <taxon>Eukaryota</taxon>
        <taxon>Fungi</taxon>
        <taxon>Fungi incertae sedis</taxon>
        <taxon>Zoopagomycota</taxon>
        <taxon>Entomophthoromycotina</taxon>
        <taxon>Entomophthoromycetes</taxon>
        <taxon>Entomophthorales</taxon>
        <taxon>Entomophthoraceae</taxon>
        <taxon>Entomophthora</taxon>
    </lineage>
</organism>
<gene>
    <name evidence="1" type="ORF">DSO57_1000499</name>
</gene>
<accession>A0ACC2RP70</accession>
<reference evidence="1" key="1">
    <citation type="submission" date="2022-04" db="EMBL/GenBank/DDBJ databases">
        <title>Genome of the entomopathogenic fungus Entomophthora muscae.</title>
        <authorList>
            <person name="Elya C."/>
            <person name="Lovett B.R."/>
            <person name="Lee E."/>
            <person name="Macias A.M."/>
            <person name="Hajek A.E."/>
            <person name="De Bivort B.L."/>
            <person name="Kasson M.T."/>
            <person name="De Fine Licht H.H."/>
            <person name="Stajich J.E."/>
        </authorList>
    </citation>
    <scope>NUCLEOTIDE SEQUENCE</scope>
    <source>
        <strain evidence="1">Berkeley</strain>
    </source>
</reference>
<dbReference type="EMBL" id="QTSX02007101">
    <property type="protein sequence ID" value="KAJ9051837.1"/>
    <property type="molecule type" value="Genomic_DNA"/>
</dbReference>
<sequence>MAAFTHPYYPSRCSQEYEVKYIHGDHTHYKTPQYYVKWKGYLPEESTWKPLSNQPNAQLAIQQYLEKKTRKEGPPGRKDPQEERTPRKKGPPGRKDPQEGRMCHE</sequence>
<comment type="caution">
    <text evidence="1">The sequence shown here is derived from an EMBL/GenBank/DDBJ whole genome shotgun (WGS) entry which is preliminary data.</text>
</comment>
<keyword evidence="2" id="KW-1185">Reference proteome</keyword>
<proteinExistence type="predicted"/>
<name>A0ACC2RP70_9FUNG</name>
<protein>
    <submittedName>
        <fullName evidence="1">Uncharacterized protein</fullName>
    </submittedName>
</protein>
<evidence type="ECO:0000313" key="1">
    <source>
        <dbReference type="EMBL" id="KAJ9051837.1"/>
    </source>
</evidence>
<evidence type="ECO:0000313" key="2">
    <source>
        <dbReference type="Proteomes" id="UP001165960"/>
    </source>
</evidence>
<dbReference type="Proteomes" id="UP001165960">
    <property type="component" value="Unassembled WGS sequence"/>
</dbReference>